<dbReference type="RefSeq" id="WP_344469654.1">
    <property type="nucleotide sequence ID" value="NZ_BAAANT010000074.1"/>
</dbReference>
<accession>A0ABP4KBS8</accession>
<evidence type="ECO:0000313" key="2">
    <source>
        <dbReference type="EMBL" id="GAA1500738.1"/>
    </source>
</evidence>
<comment type="caution">
    <text evidence="2">The sequence shown here is derived from an EMBL/GenBank/DDBJ whole genome shotgun (WGS) entry which is preliminary data.</text>
</comment>
<keyword evidence="3" id="KW-1185">Reference proteome</keyword>
<sequence length="120" mass="13378">MTEETGEPEQPADRPKRKPKPKRPATLRVCVWCGTPFVPENKRGPAPSYCKPGCRVRAHEERTRQRELAAIHGRHEQQLDRIFGAFGKAGAAKARKAAEEAEAEQAGPGPQIRGQEELTW</sequence>
<name>A0ABP4KBS8_9ACTN</name>
<gene>
    <name evidence="2" type="ORF">GCM10009760_62690</name>
</gene>
<protein>
    <submittedName>
        <fullName evidence="2">Uncharacterized protein</fullName>
    </submittedName>
</protein>
<feature type="region of interest" description="Disordered" evidence="1">
    <location>
        <begin position="92"/>
        <end position="120"/>
    </location>
</feature>
<organism evidence="2 3">
    <name type="scientific">Kitasatospora kazusensis</name>
    <dbReference type="NCBI Taxonomy" id="407974"/>
    <lineage>
        <taxon>Bacteria</taxon>
        <taxon>Bacillati</taxon>
        <taxon>Actinomycetota</taxon>
        <taxon>Actinomycetes</taxon>
        <taxon>Kitasatosporales</taxon>
        <taxon>Streptomycetaceae</taxon>
        <taxon>Kitasatospora</taxon>
    </lineage>
</organism>
<dbReference type="Proteomes" id="UP001422759">
    <property type="component" value="Unassembled WGS sequence"/>
</dbReference>
<proteinExistence type="predicted"/>
<evidence type="ECO:0000256" key="1">
    <source>
        <dbReference type="SAM" id="MobiDB-lite"/>
    </source>
</evidence>
<feature type="region of interest" description="Disordered" evidence="1">
    <location>
        <begin position="1"/>
        <end position="25"/>
    </location>
</feature>
<evidence type="ECO:0000313" key="3">
    <source>
        <dbReference type="Proteomes" id="UP001422759"/>
    </source>
</evidence>
<dbReference type="EMBL" id="BAAANT010000074">
    <property type="protein sequence ID" value="GAA1500738.1"/>
    <property type="molecule type" value="Genomic_DNA"/>
</dbReference>
<reference evidence="3" key="1">
    <citation type="journal article" date="2019" name="Int. J. Syst. Evol. Microbiol.">
        <title>The Global Catalogue of Microorganisms (GCM) 10K type strain sequencing project: providing services to taxonomists for standard genome sequencing and annotation.</title>
        <authorList>
            <consortium name="The Broad Institute Genomics Platform"/>
            <consortium name="The Broad Institute Genome Sequencing Center for Infectious Disease"/>
            <person name="Wu L."/>
            <person name="Ma J."/>
        </authorList>
    </citation>
    <scope>NUCLEOTIDE SEQUENCE [LARGE SCALE GENOMIC DNA]</scope>
    <source>
        <strain evidence="3">JCM 14560</strain>
    </source>
</reference>
<feature type="compositionally biased region" description="Basic residues" evidence="1">
    <location>
        <begin position="15"/>
        <end position="25"/>
    </location>
</feature>